<dbReference type="EnsemblMetazoa" id="XM_003382474.3">
    <property type="protein sequence ID" value="XP_003382522.1"/>
    <property type="gene ID" value="LOC100634421"/>
</dbReference>
<keyword evidence="6" id="KW-1015">Disulfide bond</keyword>
<evidence type="ECO:0000256" key="3">
    <source>
        <dbReference type="ARBA" id="ARBA00022692"/>
    </source>
</evidence>
<dbReference type="PIRSF" id="PIRSF002419">
    <property type="entry name" value="Tetraspanin"/>
    <property type="match status" value="1"/>
</dbReference>
<dbReference type="STRING" id="400682.A0A1X7VWA1"/>
<evidence type="ECO:0000313" key="8">
    <source>
        <dbReference type="EnsemblMetazoa" id="Aqu2.1.44140_001"/>
    </source>
</evidence>
<feature type="disulfide bond" evidence="6">
    <location>
        <begin position="157"/>
        <end position="177"/>
    </location>
</feature>
<dbReference type="Gene3D" id="1.10.1450.10">
    <property type="entry name" value="Tetraspanin"/>
    <property type="match status" value="1"/>
</dbReference>
<dbReference type="EnsemblMetazoa" id="Aqu2.1.44140_001">
    <property type="protein sequence ID" value="Aqu2.1.44140_001"/>
    <property type="gene ID" value="Aqu2.1.44140"/>
</dbReference>
<evidence type="ECO:0000313" key="9">
    <source>
        <dbReference type="Proteomes" id="UP000007879"/>
    </source>
</evidence>
<dbReference type="InterPro" id="IPR000301">
    <property type="entry name" value="Tetraspanin_animals"/>
</dbReference>
<dbReference type="KEGG" id="aqu:100634421"/>
<dbReference type="OrthoDB" id="10033535at2759"/>
<dbReference type="PRINTS" id="PR00259">
    <property type="entry name" value="TMFOUR"/>
</dbReference>
<dbReference type="InParanoid" id="A0A1X7VWA1"/>
<dbReference type="AlphaFoldDB" id="A0A1X7VWA1"/>
<reference evidence="8" key="2">
    <citation type="submission" date="2017-05" db="UniProtKB">
        <authorList>
            <consortium name="EnsemblMetazoa"/>
        </authorList>
    </citation>
    <scope>IDENTIFICATION</scope>
</reference>
<evidence type="ECO:0000256" key="7">
    <source>
        <dbReference type="RuleBase" id="RU361218"/>
    </source>
</evidence>
<protein>
    <recommendedName>
        <fullName evidence="7">Tetraspanin</fullName>
    </recommendedName>
</protein>
<dbReference type="PANTHER" id="PTHR19282">
    <property type="entry name" value="TETRASPANIN"/>
    <property type="match status" value="1"/>
</dbReference>
<keyword evidence="9" id="KW-1185">Reference proteome</keyword>
<evidence type="ECO:0000256" key="1">
    <source>
        <dbReference type="ARBA" id="ARBA00004141"/>
    </source>
</evidence>
<dbReference type="SUPFAM" id="SSF48652">
    <property type="entry name" value="Tetraspanin"/>
    <property type="match status" value="1"/>
</dbReference>
<comment type="subcellular location">
    <subcellularLocation>
        <location evidence="1 7">Membrane</location>
        <topology evidence="1 7">Multi-pass membrane protein</topology>
    </subcellularLocation>
</comment>
<feature type="transmembrane region" description="Helical" evidence="7">
    <location>
        <begin position="12"/>
        <end position="39"/>
    </location>
</feature>
<comment type="similarity">
    <text evidence="2 7">Belongs to the tetraspanin (TM4SF) family.</text>
</comment>
<keyword evidence="3 7" id="KW-0812">Transmembrane</keyword>
<reference evidence="9" key="1">
    <citation type="journal article" date="2010" name="Nature">
        <title>The Amphimedon queenslandica genome and the evolution of animal complexity.</title>
        <authorList>
            <person name="Srivastava M."/>
            <person name="Simakov O."/>
            <person name="Chapman J."/>
            <person name="Fahey B."/>
            <person name="Gauthier M.E."/>
            <person name="Mitros T."/>
            <person name="Richards G.S."/>
            <person name="Conaco C."/>
            <person name="Dacre M."/>
            <person name="Hellsten U."/>
            <person name="Larroux C."/>
            <person name="Putnam N.H."/>
            <person name="Stanke M."/>
            <person name="Adamska M."/>
            <person name="Darling A."/>
            <person name="Degnan S.M."/>
            <person name="Oakley T.H."/>
            <person name="Plachetzki D.C."/>
            <person name="Zhai Y."/>
            <person name="Adamski M."/>
            <person name="Calcino A."/>
            <person name="Cummins S.F."/>
            <person name="Goodstein D.M."/>
            <person name="Harris C."/>
            <person name="Jackson D.J."/>
            <person name="Leys S.P."/>
            <person name="Shu S."/>
            <person name="Woodcroft B.J."/>
            <person name="Vervoort M."/>
            <person name="Kosik K.S."/>
            <person name="Manning G."/>
            <person name="Degnan B.M."/>
            <person name="Rokhsar D.S."/>
        </authorList>
    </citation>
    <scope>NUCLEOTIDE SEQUENCE [LARGE SCALE GENOMIC DNA]</scope>
</reference>
<feature type="transmembrane region" description="Helical" evidence="7">
    <location>
        <begin position="59"/>
        <end position="84"/>
    </location>
</feature>
<dbReference type="Proteomes" id="UP000007879">
    <property type="component" value="Unassembled WGS sequence"/>
</dbReference>
<organism evidence="8">
    <name type="scientific">Amphimedon queenslandica</name>
    <name type="common">Sponge</name>
    <dbReference type="NCBI Taxonomy" id="400682"/>
    <lineage>
        <taxon>Eukaryota</taxon>
        <taxon>Metazoa</taxon>
        <taxon>Porifera</taxon>
        <taxon>Demospongiae</taxon>
        <taxon>Heteroscleromorpha</taxon>
        <taxon>Haplosclerida</taxon>
        <taxon>Niphatidae</taxon>
        <taxon>Amphimedon</taxon>
    </lineage>
</organism>
<name>A0A1X7VWA1_AMPQE</name>
<feature type="disulfide bond" evidence="6">
    <location>
        <begin position="156"/>
        <end position="199"/>
    </location>
</feature>
<dbReference type="FunCoup" id="A0A1X7VWA1">
    <property type="interactions" value="1"/>
</dbReference>
<evidence type="ECO:0000256" key="2">
    <source>
        <dbReference type="ARBA" id="ARBA00006840"/>
    </source>
</evidence>
<feature type="transmembrane region" description="Helical" evidence="7">
    <location>
        <begin position="209"/>
        <end position="237"/>
    </location>
</feature>
<dbReference type="Pfam" id="PF00335">
    <property type="entry name" value="Tetraspanin"/>
    <property type="match status" value="1"/>
</dbReference>
<dbReference type="CDD" id="cd03127">
    <property type="entry name" value="tetraspanin_LEL"/>
    <property type="match status" value="1"/>
</dbReference>
<dbReference type="GO" id="GO:0016020">
    <property type="term" value="C:membrane"/>
    <property type="evidence" value="ECO:0007669"/>
    <property type="project" value="UniProtKB-SubCell"/>
</dbReference>
<evidence type="ECO:0000256" key="5">
    <source>
        <dbReference type="ARBA" id="ARBA00023136"/>
    </source>
</evidence>
<dbReference type="OMA" id="CCENSYQ"/>
<proteinExistence type="inferred from homology"/>
<keyword evidence="4 7" id="KW-1133">Transmembrane helix</keyword>
<accession>A0A1X7VWA1</accession>
<dbReference type="InterPro" id="IPR008952">
    <property type="entry name" value="Tetraspanin_EC2_sf"/>
</dbReference>
<dbReference type="eggNOG" id="KOG3882">
    <property type="taxonomic scope" value="Eukaryota"/>
</dbReference>
<dbReference type="PANTHER" id="PTHR19282:SF452">
    <property type="entry name" value="LD03691P"/>
    <property type="match status" value="1"/>
</dbReference>
<evidence type="ECO:0000256" key="6">
    <source>
        <dbReference type="PIRSR" id="PIRSR002419-1"/>
    </source>
</evidence>
<evidence type="ECO:0000256" key="4">
    <source>
        <dbReference type="ARBA" id="ARBA00022989"/>
    </source>
</evidence>
<sequence>MGVKECPNCCRNFIRFILAAVNIGVCILGLSVLIVGAWGAGTNHDYLKVTEDTKSYTQVPTLLIIIGLFVFIFGIVGVVGAIFAHTLGGRIILGLYGFVLALFVIIEFAGGIAAGVESGQVGNAFSKAFNDSFSKYTDNSTDNKQAWDSLQESLKCCGIDGPSSYREKLNMEPPTSCCDKKIDSNCDTTIDANLYNTGCADQIKSDIKYILGVVAGIGITFALLQLVGVVFSLYVAIVAHKKDNYEVV</sequence>
<gene>
    <name evidence="8" type="primary">100634421</name>
</gene>
<feature type="transmembrane region" description="Helical" evidence="7">
    <location>
        <begin position="91"/>
        <end position="116"/>
    </location>
</feature>
<keyword evidence="5 7" id="KW-0472">Membrane</keyword>
<dbReference type="InterPro" id="IPR018499">
    <property type="entry name" value="Tetraspanin/Peripherin"/>
</dbReference>